<proteinExistence type="predicted"/>
<gene>
    <name evidence="1" type="ORF">D2V04_13235</name>
</gene>
<keyword evidence="2" id="KW-1185">Reference proteome</keyword>
<dbReference type="Proteomes" id="UP000285092">
    <property type="component" value="Unassembled WGS sequence"/>
</dbReference>
<sequence>MARETWLGWKLDRADRETLLARFPPRYAETVADHITFGRADDAPPLPGTDRARIVGRADDGAGVEAMVVELAGTTDRPTGGTYHITWSLSDGREAHESNDVIAARGWERVEGTPELRIEAAHWPS</sequence>
<organism evidence="1 2">
    <name type="scientific">Pelagerythrobacter aerophilus</name>
    <dbReference type="NCBI Taxonomy" id="2306995"/>
    <lineage>
        <taxon>Bacteria</taxon>
        <taxon>Pseudomonadati</taxon>
        <taxon>Pseudomonadota</taxon>
        <taxon>Alphaproteobacteria</taxon>
        <taxon>Sphingomonadales</taxon>
        <taxon>Erythrobacteraceae</taxon>
        <taxon>Pelagerythrobacter</taxon>
    </lineage>
</organism>
<reference evidence="1 2" key="1">
    <citation type="submission" date="2018-08" db="EMBL/GenBank/DDBJ databases">
        <title>Altererythrobacter sp.Ery1 and Ery12, the genome sequencing of novel strains in genus Alterythrobacter.</title>
        <authorList>
            <person name="Cheng H."/>
            <person name="Wu Y.-H."/>
            <person name="Fang C."/>
            <person name="Xu X.-W."/>
        </authorList>
    </citation>
    <scope>NUCLEOTIDE SEQUENCE [LARGE SCALE GENOMIC DNA]</scope>
    <source>
        <strain evidence="1 2">Ery1</strain>
    </source>
</reference>
<dbReference type="OrthoDB" id="7510933at2"/>
<dbReference type="AlphaFoldDB" id="A0A418NG88"/>
<accession>A0A418NG88</accession>
<protein>
    <submittedName>
        <fullName evidence="1">Uncharacterized protein</fullName>
    </submittedName>
</protein>
<evidence type="ECO:0000313" key="1">
    <source>
        <dbReference type="EMBL" id="RIV77068.1"/>
    </source>
</evidence>
<name>A0A418NG88_9SPHN</name>
<evidence type="ECO:0000313" key="2">
    <source>
        <dbReference type="Proteomes" id="UP000285092"/>
    </source>
</evidence>
<dbReference type="RefSeq" id="WP_119514145.1">
    <property type="nucleotide sequence ID" value="NZ_QXFK01000018.1"/>
</dbReference>
<dbReference type="EMBL" id="QXFK01000018">
    <property type="protein sequence ID" value="RIV77068.1"/>
    <property type="molecule type" value="Genomic_DNA"/>
</dbReference>
<comment type="caution">
    <text evidence="1">The sequence shown here is derived from an EMBL/GenBank/DDBJ whole genome shotgun (WGS) entry which is preliminary data.</text>
</comment>